<keyword evidence="2" id="KW-0547">Nucleotide-binding</keyword>
<proteinExistence type="predicted"/>
<evidence type="ECO:0000256" key="2">
    <source>
        <dbReference type="ARBA" id="ARBA00022741"/>
    </source>
</evidence>
<dbReference type="PANTHER" id="PTHR12835">
    <property type="entry name" value="BIOTIN PROTEIN LIGASE"/>
    <property type="match status" value="1"/>
</dbReference>
<dbReference type="GO" id="GO:0016874">
    <property type="term" value="F:ligase activity"/>
    <property type="evidence" value="ECO:0007669"/>
    <property type="project" value="UniProtKB-KW"/>
</dbReference>
<dbReference type="SUPFAM" id="SSF55681">
    <property type="entry name" value="Class II aaRS and biotin synthetases"/>
    <property type="match status" value="1"/>
</dbReference>
<dbReference type="NCBIfam" id="TIGR00121">
    <property type="entry name" value="birA_ligase"/>
    <property type="match status" value="1"/>
</dbReference>
<name>A0ABQ6HWB5_9MICO</name>
<comment type="caution">
    <text evidence="7">The sequence shown here is derived from an EMBL/GenBank/DDBJ whole genome shotgun (WGS) entry which is preliminary data.</text>
</comment>
<evidence type="ECO:0000256" key="3">
    <source>
        <dbReference type="ARBA" id="ARBA00022840"/>
    </source>
</evidence>
<dbReference type="PANTHER" id="PTHR12835:SF5">
    <property type="entry name" value="BIOTIN--PROTEIN LIGASE"/>
    <property type="match status" value="1"/>
</dbReference>
<protein>
    <recommendedName>
        <fullName evidence="5">biotin--[biotin carboxyl-carrier protein] ligase</fullName>
        <ecNumber evidence="5">6.3.4.15</ecNumber>
    </recommendedName>
</protein>
<organism evidence="7 8">
    <name type="scientific">Luteimicrobium album</name>
    <dbReference type="NCBI Taxonomy" id="1054550"/>
    <lineage>
        <taxon>Bacteria</taxon>
        <taxon>Bacillati</taxon>
        <taxon>Actinomycetota</taxon>
        <taxon>Actinomycetes</taxon>
        <taxon>Micrococcales</taxon>
        <taxon>Luteimicrobium</taxon>
    </lineage>
</organism>
<dbReference type="InterPro" id="IPR008988">
    <property type="entry name" value="Transcriptional_repressor_C"/>
</dbReference>
<dbReference type="Proteomes" id="UP001157091">
    <property type="component" value="Unassembled WGS sequence"/>
</dbReference>
<gene>
    <name evidence="7" type="ORF">GCM10025864_00800</name>
</gene>
<reference evidence="8" key="1">
    <citation type="journal article" date="2019" name="Int. J. Syst. Evol. Microbiol.">
        <title>The Global Catalogue of Microorganisms (GCM) 10K type strain sequencing project: providing services to taxonomists for standard genome sequencing and annotation.</title>
        <authorList>
            <consortium name="The Broad Institute Genomics Platform"/>
            <consortium name="The Broad Institute Genome Sequencing Center for Infectious Disease"/>
            <person name="Wu L."/>
            <person name="Ma J."/>
        </authorList>
    </citation>
    <scope>NUCLEOTIDE SEQUENCE [LARGE SCALE GENOMIC DNA]</scope>
    <source>
        <strain evidence="8">NBRC 106348</strain>
    </source>
</reference>
<dbReference type="InterPro" id="IPR003142">
    <property type="entry name" value="BPL_C"/>
</dbReference>
<dbReference type="Gene3D" id="3.30.930.10">
    <property type="entry name" value="Bira Bifunctional Protein, Domain 2"/>
    <property type="match status" value="1"/>
</dbReference>
<dbReference type="Pfam" id="PF03099">
    <property type="entry name" value="BPL_LplA_LipB"/>
    <property type="match status" value="1"/>
</dbReference>
<dbReference type="EMBL" id="BSUK01000001">
    <property type="protein sequence ID" value="GMA22321.1"/>
    <property type="molecule type" value="Genomic_DNA"/>
</dbReference>
<dbReference type="InterPro" id="IPR004408">
    <property type="entry name" value="Biotin_CoA_COase_ligase"/>
</dbReference>
<keyword evidence="8" id="KW-1185">Reference proteome</keyword>
<dbReference type="PROSITE" id="PS51733">
    <property type="entry name" value="BPL_LPL_CATALYTIC"/>
    <property type="match status" value="1"/>
</dbReference>
<keyword evidence="1 7" id="KW-0436">Ligase</keyword>
<keyword evidence="3" id="KW-0067">ATP-binding</keyword>
<dbReference type="RefSeq" id="WP_284291254.1">
    <property type="nucleotide sequence ID" value="NZ_BSUK01000001.1"/>
</dbReference>
<sequence>MTDAPAAARPALDADALASALLTPHGPLARLDVVATSASTNVDLVAAASRTPGAWPAPALLAADHQTAGKGRAGRTWETPARAALTSSLLVDPGVPGDRLLWLPLLAGLAVVRALRSTTSLAAVLKWPNDVLLPAVDGVDVAGWGPYRKAVGILVEVLADGRAVVGVGVNVTQAADELPVPSATSLALSGAATTDRATLLVAQVGELVRILDVWRAAAGDARTARLPGDDGTGDAALADAVADVCVTVGSRVAVDLVDGTSLDGDAYGLGADGELLVRADDGTEHAVVSGDVRHVRAGGAATLGG</sequence>
<dbReference type="EC" id="6.3.4.15" evidence="5"/>
<keyword evidence="4" id="KW-0092">Biotin</keyword>
<dbReference type="Pfam" id="PF02237">
    <property type="entry name" value="BPL_C"/>
    <property type="match status" value="1"/>
</dbReference>
<evidence type="ECO:0000313" key="8">
    <source>
        <dbReference type="Proteomes" id="UP001157091"/>
    </source>
</evidence>
<evidence type="ECO:0000256" key="4">
    <source>
        <dbReference type="ARBA" id="ARBA00023267"/>
    </source>
</evidence>
<feature type="domain" description="BPL/LPL catalytic" evidence="6">
    <location>
        <begin position="35"/>
        <end position="215"/>
    </location>
</feature>
<evidence type="ECO:0000259" key="6">
    <source>
        <dbReference type="PROSITE" id="PS51733"/>
    </source>
</evidence>
<dbReference type="Gene3D" id="2.30.30.100">
    <property type="match status" value="1"/>
</dbReference>
<dbReference type="InterPro" id="IPR045864">
    <property type="entry name" value="aa-tRNA-synth_II/BPL/LPL"/>
</dbReference>
<dbReference type="InterPro" id="IPR004143">
    <property type="entry name" value="BPL_LPL_catalytic"/>
</dbReference>
<accession>A0ABQ6HWB5</accession>
<dbReference type="CDD" id="cd16442">
    <property type="entry name" value="BPL"/>
    <property type="match status" value="1"/>
</dbReference>
<evidence type="ECO:0000313" key="7">
    <source>
        <dbReference type="EMBL" id="GMA22321.1"/>
    </source>
</evidence>
<dbReference type="SUPFAM" id="SSF50037">
    <property type="entry name" value="C-terminal domain of transcriptional repressors"/>
    <property type="match status" value="1"/>
</dbReference>
<evidence type="ECO:0000256" key="1">
    <source>
        <dbReference type="ARBA" id="ARBA00022598"/>
    </source>
</evidence>
<evidence type="ECO:0000256" key="5">
    <source>
        <dbReference type="ARBA" id="ARBA00024227"/>
    </source>
</evidence>